<dbReference type="GO" id="GO:0016798">
    <property type="term" value="F:hydrolase activity, acting on glycosyl bonds"/>
    <property type="evidence" value="ECO:0007669"/>
    <property type="project" value="UniProtKB-KW"/>
</dbReference>
<dbReference type="HOGENOM" id="CLU_349078_0_0_9"/>
<dbReference type="PROSITE" id="PS50022">
    <property type="entry name" value="FA58C_3"/>
    <property type="match status" value="1"/>
</dbReference>
<evidence type="ECO:0008006" key="9">
    <source>
        <dbReference type="Google" id="ProtNLM"/>
    </source>
</evidence>
<dbReference type="PROSITE" id="PS51272">
    <property type="entry name" value="SLH"/>
    <property type="match status" value="1"/>
</dbReference>
<dbReference type="Pfam" id="PF00395">
    <property type="entry name" value="SLH"/>
    <property type="match status" value="1"/>
</dbReference>
<dbReference type="AlphaFoldDB" id="B0TEE2"/>
<feature type="domain" description="F5/8 type C" evidence="5">
    <location>
        <begin position="397"/>
        <end position="506"/>
    </location>
</feature>
<name>B0TEE2_HELMI</name>
<feature type="compositionally biased region" description="Basic and acidic residues" evidence="3">
    <location>
        <begin position="344"/>
        <end position="353"/>
    </location>
</feature>
<keyword evidence="4" id="KW-0472">Membrane</keyword>
<feature type="domain" description="SLH" evidence="6">
    <location>
        <begin position="120"/>
        <end position="183"/>
    </location>
</feature>
<dbReference type="InterPro" id="IPR001119">
    <property type="entry name" value="SLH_dom"/>
</dbReference>
<dbReference type="eggNOG" id="COG0584">
    <property type="taxonomic scope" value="Bacteria"/>
</dbReference>
<keyword evidence="2" id="KW-0378">Hydrolase</keyword>
<proteinExistence type="predicted"/>
<dbReference type="InterPro" id="IPR000421">
    <property type="entry name" value="FA58C"/>
</dbReference>
<feature type="transmembrane region" description="Helical" evidence="4">
    <location>
        <begin position="46"/>
        <end position="69"/>
    </location>
</feature>
<feature type="region of interest" description="Disordered" evidence="3">
    <location>
        <begin position="330"/>
        <end position="358"/>
    </location>
</feature>
<dbReference type="STRING" id="498761.HM1_3123"/>
<sequence>MLSRYVGACRYFEIKGKEKGFVFLCRSQFHHLNPNGENGTIMKRKLLASCMAAWVLAGSGLVLLTVAFASPGEAEPALLQPAADRPSALPINAQTEPALRRIDFFSRLSNALGVLPIFPPTASFVDVTPTSPDFGAVEALARLGLISGISPGRLGADEVMRRQDAALLLWRALGDRQEQGYGDPLIDEGEIADYARQAVRYAVQKGWLQAREGRFRPCDGLTLSETERMMERLRMDRKAQALRAIAVTSKRQVGLWPDEMKAVELPPGHPEQWTPEKGVPLGFTPVFGVDDPKLGRLSGDGGFTLGPQAKRGLVTVNAGLTSYPLEVDAYTASRPRTTPPASGERAKEEKRSGEGPLAPTAFSVQVSQHAPDLAFQQLESKHYPGPQGGLASPDETWTGFLRQEGRDVLIDLQRLRSVTGLSLEFLQDKQAGIQMPSHMQGALSPDGQNWFYLGEVRHSLSPSDGTVQQRVLGFRFPALNTRYIKLSFPVDGWTFARRLTVEAAPSPAKPVLLSPDDQVVKTAKGYLQIPGVNDILLVYTGHHGKAGTWTSDDFLPMIAYRNRQGYRDRMFDTMLFLPYRETGSVKEKWIAYLDDLFTPGIQLSALNEAVAEMNRILGTAHTVKVILTLPYPDSQERNFGNLAEKSPSLSFDPAHVGREQALANRLAALKWYYKELNERWQAARFDNLELAGIYWYAETIDGHIPDETQLVQGAARIVRADNRDFYWIPFYGAKGYENWRSYGFEYVLLQPNYYADEIKPDERMDRTAALAKKYRLGMELEISDQVFDSVSHYNAFYKQLDRAHQLGVDGDMTNAYYAGSKTLVRVSNSSDPKIRAIYDDLYRWIRGTYRPK</sequence>
<evidence type="ECO:0000313" key="7">
    <source>
        <dbReference type="EMBL" id="ABZ85624.1"/>
    </source>
</evidence>
<dbReference type="Pfam" id="PF16147">
    <property type="entry name" value="DUF4855"/>
    <property type="match status" value="1"/>
</dbReference>
<evidence type="ECO:0000256" key="3">
    <source>
        <dbReference type="SAM" id="MobiDB-lite"/>
    </source>
</evidence>
<keyword evidence="4" id="KW-1133">Transmembrane helix</keyword>
<evidence type="ECO:0000259" key="6">
    <source>
        <dbReference type="PROSITE" id="PS51272"/>
    </source>
</evidence>
<dbReference type="Proteomes" id="UP000008550">
    <property type="component" value="Chromosome"/>
</dbReference>
<keyword evidence="8" id="KW-1185">Reference proteome</keyword>
<evidence type="ECO:0000313" key="8">
    <source>
        <dbReference type="Proteomes" id="UP000008550"/>
    </source>
</evidence>
<dbReference type="KEGG" id="hmo:HM1_3123"/>
<gene>
    <name evidence="7" type="ORF">HM1_3123</name>
</gene>
<dbReference type="InterPro" id="IPR032329">
    <property type="entry name" value="DUF4855"/>
</dbReference>
<keyword evidence="1" id="KW-0677">Repeat</keyword>
<keyword evidence="4" id="KW-0812">Transmembrane</keyword>
<keyword evidence="2" id="KW-0326">Glycosidase</keyword>
<protein>
    <recommendedName>
        <fullName evidence="9">DUF4855 domain-containing protein</fullName>
    </recommendedName>
</protein>
<dbReference type="EMBL" id="CP000930">
    <property type="protein sequence ID" value="ABZ85624.1"/>
    <property type="molecule type" value="Genomic_DNA"/>
</dbReference>
<reference evidence="7 8" key="1">
    <citation type="journal article" date="2008" name="J. Bacteriol.">
        <title>The genome of Heliobacterium modesticaldum, a phototrophic representative of the Firmicutes containing the simplest photosynthetic apparatus.</title>
        <authorList>
            <person name="Sattley W.M."/>
            <person name="Madigan M.T."/>
            <person name="Swingley W.D."/>
            <person name="Cheung P.C."/>
            <person name="Clocksin K.M."/>
            <person name="Conrad A.L."/>
            <person name="Dejesa L.C."/>
            <person name="Honchak B.M."/>
            <person name="Jung D.O."/>
            <person name="Karbach L.E."/>
            <person name="Kurdoglu A."/>
            <person name="Lahiri S."/>
            <person name="Mastrian S.D."/>
            <person name="Page L.E."/>
            <person name="Taylor H.L."/>
            <person name="Wang Z.T."/>
            <person name="Raymond J."/>
            <person name="Chen M."/>
            <person name="Blankenship R.E."/>
            <person name="Touchman J.W."/>
        </authorList>
    </citation>
    <scope>NUCLEOTIDE SEQUENCE [LARGE SCALE GENOMIC DNA]</scope>
    <source>
        <strain evidence="8">ATCC 51547 / Ice1</strain>
    </source>
</reference>
<evidence type="ECO:0000256" key="1">
    <source>
        <dbReference type="ARBA" id="ARBA00022737"/>
    </source>
</evidence>
<evidence type="ECO:0000256" key="4">
    <source>
        <dbReference type="SAM" id="Phobius"/>
    </source>
</evidence>
<accession>B0TEE2</accession>
<dbReference type="eggNOG" id="COG3858">
    <property type="taxonomic scope" value="Bacteria"/>
</dbReference>
<evidence type="ECO:0000256" key="2">
    <source>
        <dbReference type="ARBA" id="ARBA00023295"/>
    </source>
</evidence>
<evidence type="ECO:0000259" key="5">
    <source>
        <dbReference type="PROSITE" id="PS50022"/>
    </source>
</evidence>
<organism evidence="7 8">
    <name type="scientific">Heliobacterium modesticaldum (strain ATCC 51547 / Ice1)</name>
    <dbReference type="NCBI Taxonomy" id="498761"/>
    <lineage>
        <taxon>Bacteria</taxon>
        <taxon>Bacillati</taxon>
        <taxon>Bacillota</taxon>
        <taxon>Clostridia</taxon>
        <taxon>Eubacteriales</taxon>
        <taxon>Heliobacteriaceae</taxon>
        <taxon>Heliomicrobium</taxon>
    </lineage>
</organism>